<feature type="domain" description="RCC1-like" evidence="4">
    <location>
        <begin position="10"/>
        <end position="326"/>
    </location>
</feature>
<feature type="repeat" description="RCC1" evidence="2">
    <location>
        <begin position="204"/>
        <end position="256"/>
    </location>
</feature>
<feature type="repeat" description="RCC1" evidence="2">
    <location>
        <begin position="83"/>
        <end position="144"/>
    </location>
</feature>
<evidence type="ECO:0000259" key="4">
    <source>
        <dbReference type="Pfam" id="PF25390"/>
    </source>
</evidence>
<dbReference type="SUPFAM" id="SSF50985">
    <property type="entry name" value="RCC1/BLIP-II"/>
    <property type="match status" value="1"/>
</dbReference>
<feature type="repeat" description="RCC1" evidence="2">
    <location>
        <begin position="29"/>
        <end position="82"/>
    </location>
</feature>
<dbReference type="PRINTS" id="PR00633">
    <property type="entry name" value="RCCNDNSATION"/>
</dbReference>
<accession>A0AAX4P5P6</accession>
<dbReference type="InterPro" id="IPR058923">
    <property type="entry name" value="RCC1-like_dom"/>
</dbReference>
<feature type="region of interest" description="Disordered" evidence="3">
    <location>
        <begin position="344"/>
        <end position="368"/>
    </location>
</feature>
<evidence type="ECO:0000256" key="3">
    <source>
        <dbReference type="SAM" id="MobiDB-lite"/>
    </source>
</evidence>
<sequence>MPLELFTSEAPVEALACGSEHCALVLSSGEVYTWGRSTGGRLGLGETRTPKVEAPTRVNLIGHERIRGVACGNTATVCVTERGQVISWGRDNAKLRGSLESLDPSERGAPYQTALPWKPYYVRIPVRVRSVHCGWEFTVALTENSSLLGWGENNKGQLGFETTGPVRRPTTIQVADLNEYEGDDRHVATVSCGASHACVVDSEGSLYSWGDNEFGQAGQGHWDPIAVPGRVLGEIEGLRVRGVACGLHTLAIAGPDASLYTWGSGTRGQLGHGTESDVNAPRRVASVPGPFAEVHCGEYHSLAVDSRGNAYTWGSNIFGELTRGSRGSLRKVACYTEPQLRGRNLAEGSESAGGGGGGGGGGNHRRDKFGCGGVTTLVVRMEEEGCSPRRGVPVRRRADRAKGAPRAAQGAAAARIRALSASRQRAEESSPRRLGSSTPFRESPEAVIFPVPPAGECRTSLALREIKEKRHRNALQMYRRAKSDIVRRTSAARGGTPEGGSSLETIFNGITVTPASGSVEKAAGHVQEASMSIAKAALALGEGDRAEGRALTQSERREILQVSAEIRRHIERYHGKTVEMPSTPRRGEDEDAYYEAVASQAHAAASRILQQMRGMRLIYEDLSAVSHSMESDDPDKVILDFLAKSDGGLAAL</sequence>
<dbReference type="EMBL" id="CP151504">
    <property type="protein sequence ID" value="WZN61406.1"/>
    <property type="molecule type" value="Genomic_DNA"/>
</dbReference>
<gene>
    <name evidence="5" type="ORF">HKI87_04g29410</name>
</gene>
<dbReference type="Proteomes" id="UP001472866">
    <property type="component" value="Chromosome 04"/>
</dbReference>
<dbReference type="PANTHER" id="PTHR22870:SF408">
    <property type="entry name" value="OS09G0560450 PROTEIN"/>
    <property type="match status" value="1"/>
</dbReference>
<feature type="repeat" description="RCC1" evidence="2">
    <location>
        <begin position="145"/>
        <end position="203"/>
    </location>
</feature>
<reference evidence="5 6" key="1">
    <citation type="submission" date="2024-03" db="EMBL/GenBank/DDBJ databases">
        <title>Complete genome sequence of the green alga Chloropicon roscoffensis RCC1871.</title>
        <authorList>
            <person name="Lemieux C."/>
            <person name="Pombert J.-F."/>
            <person name="Otis C."/>
            <person name="Turmel M."/>
        </authorList>
    </citation>
    <scope>NUCLEOTIDE SEQUENCE [LARGE SCALE GENOMIC DNA]</scope>
    <source>
        <strain evidence="5 6">RCC1871</strain>
    </source>
</reference>
<dbReference type="InterPro" id="IPR009091">
    <property type="entry name" value="RCC1/BLIP-II"/>
</dbReference>
<organism evidence="5 6">
    <name type="scientific">Chloropicon roscoffensis</name>
    <dbReference type="NCBI Taxonomy" id="1461544"/>
    <lineage>
        <taxon>Eukaryota</taxon>
        <taxon>Viridiplantae</taxon>
        <taxon>Chlorophyta</taxon>
        <taxon>Chloropicophyceae</taxon>
        <taxon>Chloropicales</taxon>
        <taxon>Chloropicaceae</taxon>
        <taxon>Chloropicon</taxon>
    </lineage>
</organism>
<feature type="region of interest" description="Disordered" evidence="3">
    <location>
        <begin position="384"/>
        <end position="443"/>
    </location>
</feature>
<dbReference type="Pfam" id="PF25390">
    <property type="entry name" value="WD40_RLD"/>
    <property type="match status" value="1"/>
</dbReference>
<keyword evidence="1" id="KW-0677">Repeat</keyword>
<keyword evidence="6" id="KW-1185">Reference proteome</keyword>
<protein>
    <submittedName>
        <fullName evidence="5">Chromosome condensation regulation protein</fullName>
    </submittedName>
</protein>
<dbReference type="PROSITE" id="PS50012">
    <property type="entry name" value="RCC1_3"/>
    <property type="match status" value="5"/>
</dbReference>
<dbReference type="Gene3D" id="2.130.10.30">
    <property type="entry name" value="Regulator of chromosome condensation 1/beta-lactamase-inhibitor protein II"/>
    <property type="match status" value="2"/>
</dbReference>
<dbReference type="InterPro" id="IPR051210">
    <property type="entry name" value="Ub_ligase/GEF_domain"/>
</dbReference>
<feature type="repeat" description="RCC1" evidence="2">
    <location>
        <begin position="257"/>
        <end position="307"/>
    </location>
</feature>
<dbReference type="AlphaFoldDB" id="A0AAX4P5P6"/>
<name>A0AAX4P5P6_9CHLO</name>
<proteinExistence type="predicted"/>
<evidence type="ECO:0000313" key="6">
    <source>
        <dbReference type="Proteomes" id="UP001472866"/>
    </source>
</evidence>
<dbReference type="PANTHER" id="PTHR22870">
    <property type="entry name" value="REGULATOR OF CHROMOSOME CONDENSATION"/>
    <property type="match status" value="1"/>
</dbReference>
<evidence type="ECO:0000313" key="5">
    <source>
        <dbReference type="EMBL" id="WZN61406.1"/>
    </source>
</evidence>
<evidence type="ECO:0000256" key="1">
    <source>
        <dbReference type="ARBA" id="ARBA00022737"/>
    </source>
</evidence>
<evidence type="ECO:0000256" key="2">
    <source>
        <dbReference type="PROSITE-ProRule" id="PRU00235"/>
    </source>
</evidence>
<feature type="compositionally biased region" description="Gly residues" evidence="3">
    <location>
        <begin position="351"/>
        <end position="362"/>
    </location>
</feature>
<dbReference type="InterPro" id="IPR000408">
    <property type="entry name" value="Reg_chr_condens"/>
</dbReference>
<feature type="compositionally biased region" description="Low complexity" evidence="3">
    <location>
        <begin position="404"/>
        <end position="423"/>
    </location>
</feature>